<dbReference type="Gene3D" id="3.40.50.300">
    <property type="entry name" value="P-loop containing nucleotide triphosphate hydrolases"/>
    <property type="match status" value="1"/>
</dbReference>
<dbReference type="Pfam" id="PF13191">
    <property type="entry name" value="AAA_16"/>
    <property type="match status" value="1"/>
</dbReference>
<accession>A0A6A6DFI4</accession>
<name>A0A6A6DFI4_9PEZI</name>
<keyword evidence="3" id="KW-1185">Reference proteome</keyword>
<evidence type="ECO:0000313" key="3">
    <source>
        <dbReference type="Proteomes" id="UP000800200"/>
    </source>
</evidence>
<dbReference type="InterPro" id="IPR008979">
    <property type="entry name" value="Galactose-bd-like_sf"/>
</dbReference>
<dbReference type="Gene3D" id="2.60.120.470">
    <property type="entry name" value="PITH domain"/>
    <property type="match status" value="1"/>
</dbReference>
<dbReference type="SUPFAM" id="SSF49785">
    <property type="entry name" value="Galactose-binding domain-like"/>
    <property type="match status" value="1"/>
</dbReference>
<reference evidence="2" key="1">
    <citation type="journal article" date="2020" name="Stud. Mycol.">
        <title>101 Dothideomycetes genomes: a test case for predicting lifestyles and emergence of pathogens.</title>
        <authorList>
            <person name="Haridas S."/>
            <person name="Albert R."/>
            <person name="Binder M."/>
            <person name="Bloem J."/>
            <person name="Labutti K."/>
            <person name="Salamov A."/>
            <person name="Andreopoulos B."/>
            <person name="Baker S."/>
            <person name="Barry K."/>
            <person name="Bills G."/>
            <person name="Bluhm B."/>
            <person name="Cannon C."/>
            <person name="Castanera R."/>
            <person name="Culley D."/>
            <person name="Daum C."/>
            <person name="Ezra D."/>
            <person name="Gonzalez J."/>
            <person name="Henrissat B."/>
            <person name="Kuo A."/>
            <person name="Liang C."/>
            <person name="Lipzen A."/>
            <person name="Lutzoni F."/>
            <person name="Magnuson J."/>
            <person name="Mondo S."/>
            <person name="Nolan M."/>
            <person name="Ohm R."/>
            <person name="Pangilinan J."/>
            <person name="Park H.-J."/>
            <person name="Ramirez L."/>
            <person name="Alfaro M."/>
            <person name="Sun H."/>
            <person name="Tritt A."/>
            <person name="Yoshinaga Y."/>
            <person name="Zwiers L.-H."/>
            <person name="Turgeon B."/>
            <person name="Goodwin S."/>
            <person name="Spatafora J."/>
            <person name="Crous P."/>
            <person name="Grigoriev I."/>
        </authorList>
    </citation>
    <scope>NUCLEOTIDE SEQUENCE</scope>
    <source>
        <strain evidence="2">CBS 207.26</strain>
    </source>
</reference>
<dbReference type="GO" id="GO:0005737">
    <property type="term" value="C:cytoplasm"/>
    <property type="evidence" value="ECO:0007669"/>
    <property type="project" value="UniProtKB-ARBA"/>
</dbReference>
<dbReference type="PANTHER" id="PTHR46082">
    <property type="entry name" value="ATP/GTP-BINDING PROTEIN-RELATED"/>
    <property type="match status" value="1"/>
</dbReference>
<dbReference type="Pfam" id="PF06201">
    <property type="entry name" value="PITH"/>
    <property type="match status" value="1"/>
</dbReference>
<dbReference type="OrthoDB" id="674604at2759"/>
<gene>
    <name evidence="2" type="ORF">K469DRAFT_334504</name>
</gene>
<dbReference type="EMBL" id="ML994676">
    <property type="protein sequence ID" value="KAF2178264.1"/>
    <property type="molecule type" value="Genomic_DNA"/>
</dbReference>
<dbReference type="InterPro" id="IPR053137">
    <property type="entry name" value="NLR-like"/>
</dbReference>
<evidence type="ECO:0000313" key="2">
    <source>
        <dbReference type="EMBL" id="KAF2178264.1"/>
    </source>
</evidence>
<proteinExistence type="predicted"/>
<dbReference type="Proteomes" id="UP000800200">
    <property type="component" value="Unassembled WGS sequence"/>
</dbReference>
<feature type="domain" description="PITH" evidence="1">
    <location>
        <begin position="796"/>
        <end position="977"/>
    </location>
</feature>
<protein>
    <submittedName>
        <fullName evidence="2">TPR-like protein</fullName>
    </submittedName>
</protein>
<dbReference type="InterPro" id="IPR011990">
    <property type="entry name" value="TPR-like_helical_dom_sf"/>
</dbReference>
<dbReference type="PRINTS" id="PR00364">
    <property type="entry name" value="DISEASERSIST"/>
</dbReference>
<dbReference type="AlphaFoldDB" id="A0A6A6DFI4"/>
<evidence type="ECO:0000259" key="1">
    <source>
        <dbReference type="PROSITE" id="PS51532"/>
    </source>
</evidence>
<dbReference type="SUPFAM" id="SSF52540">
    <property type="entry name" value="P-loop containing nucleoside triphosphate hydrolases"/>
    <property type="match status" value="1"/>
</dbReference>
<dbReference type="InterPro" id="IPR027417">
    <property type="entry name" value="P-loop_NTPase"/>
</dbReference>
<dbReference type="InterPro" id="IPR037047">
    <property type="entry name" value="PITH_dom_sf"/>
</dbReference>
<sequence length="977" mass="109774">MVEESPRLLLARSRGAGSSKNNVPFSLKQIPQMNKDNFVGRDHEMQRLENYFLPPTSGRKFFVIHGPPGIGKTELACLFAWRHQDSFSAVFWLDGSSENQLKDSFVEAANRLRQDQRTDDITEALQESSKGDDSTAVAEGFCKWLDLPSNKQWLLIIDNVDCDHRQKDKDSEDRNRHAYNLENYLPSANHGSILVTSPYARLRDDCRPLELQTVKDSEAKQILENAAGKPVIDARPILDRLKGLPLALTLAGSYMMQLPKVTVSEYTKHYDQNWGNLVSTQVLPRQRTLGTVYSMAYTRVGNQSERAAGLLKLWGFLHYRDLWYGLIACIESLGQTQDVPIWLQQLAGDELQFNAALTCLSNYSLLDKRDTALGNSVHPVLHKWCCLLVEDETERRTLSWLAAQIVAKMVPPVSSPKSWKQRRRLLPHASRAYEMIHNERLETSQQARTCCWLGRLFSHHGKLDEAEKMFELALDGYIASGLGEGHAETKSAMTYLASTLYDQGKFGNAVAMQKAVLECMKATFDDKDRGMILAEHRLANMLHSQGMDEEDPATRKDLLAEAATMLADITYSDEDGLTISAMHSLAMIRRDQGELGEAEKILETVVERMRGIFGEDDPRTLLAVSDLAIALGDQGKFKKAAPRLQNAVRGMRRFIGDEHPVMHSLTEALKDEGNLEEAAEIFKTVLQRMRSIVGDKDPVMNSITIVLTDGGKFDEAEILKDIRGTLMRILNMETPFITSAPNNLQPSLVGQGQSVTMTLRRTLDTLRHTLGTMIRILDDTISSDGCGDVGVAWRGLDVKLPKGLEDLTGEVDEKGRELLGCRGLVSALFDPSMPSAMAASAEGRGKVEPNRDWVESDMDYPLKLFMRFKGDVRVHITSIHLTSFPKGDDHGKVPMRPMTIKLYKNPEHMLGFEDDEKLTQTIKLTPQKWNEETFTAKLELHPVWFKFVSSLELDVMNGDGDGEKMRLDRVRIIGSRP</sequence>
<dbReference type="PANTHER" id="PTHR46082:SF6">
    <property type="entry name" value="AAA+ ATPASE DOMAIN-CONTAINING PROTEIN-RELATED"/>
    <property type="match status" value="1"/>
</dbReference>
<dbReference type="InterPro" id="IPR010400">
    <property type="entry name" value="PITH_dom"/>
</dbReference>
<organism evidence="2 3">
    <name type="scientific">Zopfia rhizophila CBS 207.26</name>
    <dbReference type="NCBI Taxonomy" id="1314779"/>
    <lineage>
        <taxon>Eukaryota</taxon>
        <taxon>Fungi</taxon>
        <taxon>Dikarya</taxon>
        <taxon>Ascomycota</taxon>
        <taxon>Pezizomycotina</taxon>
        <taxon>Dothideomycetes</taxon>
        <taxon>Dothideomycetes incertae sedis</taxon>
        <taxon>Zopfiaceae</taxon>
        <taxon>Zopfia</taxon>
    </lineage>
</organism>
<dbReference type="Gene3D" id="1.25.40.10">
    <property type="entry name" value="Tetratricopeptide repeat domain"/>
    <property type="match status" value="2"/>
</dbReference>
<dbReference type="InterPro" id="IPR041664">
    <property type="entry name" value="AAA_16"/>
</dbReference>
<dbReference type="Pfam" id="PF13424">
    <property type="entry name" value="TPR_12"/>
    <property type="match status" value="2"/>
</dbReference>
<dbReference type="SUPFAM" id="SSF48452">
    <property type="entry name" value="TPR-like"/>
    <property type="match status" value="2"/>
</dbReference>
<dbReference type="PROSITE" id="PS51532">
    <property type="entry name" value="PITH"/>
    <property type="match status" value="1"/>
</dbReference>